<comment type="similarity">
    <text evidence="2 14">Belongs to the peptidase M50B family.</text>
</comment>
<dbReference type="RefSeq" id="WP_148857437.1">
    <property type="nucleotide sequence ID" value="NZ_PHNJ01000003.1"/>
</dbReference>
<dbReference type="Pfam" id="PF00571">
    <property type="entry name" value="CBS"/>
    <property type="match status" value="2"/>
</dbReference>
<evidence type="ECO:0000256" key="6">
    <source>
        <dbReference type="ARBA" id="ARBA00022723"/>
    </source>
</evidence>
<feature type="domain" description="CBS" evidence="18">
    <location>
        <begin position="318"/>
        <end position="374"/>
    </location>
</feature>
<feature type="transmembrane region" description="Helical" evidence="14">
    <location>
        <begin position="206"/>
        <end position="232"/>
    </location>
</feature>
<evidence type="ECO:0000256" key="7">
    <source>
        <dbReference type="ARBA" id="ARBA00022737"/>
    </source>
</evidence>
<keyword evidence="7" id="KW-0677">Repeat</keyword>
<gene>
    <name evidence="19" type="ORF">CV102_08425</name>
</gene>
<dbReference type="InterPro" id="IPR016483">
    <property type="entry name" value="UCP006404_Pept_M50_CBS"/>
</dbReference>
<evidence type="ECO:0000256" key="5">
    <source>
        <dbReference type="ARBA" id="ARBA00022692"/>
    </source>
</evidence>
<keyword evidence="3 14" id="KW-1003">Cell membrane</keyword>
<dbReference type="GO" id="GO:0046872">
    <property type="term" value="F:metal ion binding"/>
    <property type="evidence" value="ECO:0007669"/>
    <property type="project" value="UniProtKB-UniRule"/>
</dbReference>
<dbReference type="PANTHER" id="PTHR39188:SF3">
    <property type="entry name" value="STAGE IV SPORULATION PROTEIN FB"/>
    <property type="match status" value="1"/>
</dbReference>
<dbReference type="InterPro" id="IPR046342">
    <property type="entry name" value="CBS_dom_sf"/>
</dbReference>
<dbReference type="GO" id="GO:0008237">
    <property type="term" value="F:metallopeptidase activity"/>
    <property type="evidence" value="ECO:0007669"/>
    <property type="project" value="UniProtKB-UniRule"/>
</dbReference>
<keyword evidence="8 14" id="KW-0378">Hydrolase</keyword>
<feature type="transmembrane region" description="Helical" evidence="14">
    <location>
        <begin position="122"/>
        <end position="142"/>
    </location>
</feature>
<evidence type="ECO:0000256" key="9">
    <source>
        <dbReference type="ARBA" id="ARBA00022833"/>
    </source>
</evidence>
<feature type="transmembrane region" description="Helical" evidence="14">
    <location>
        <begin position="20"/>
        <end position="43"/>
    </location>
</feature>
<feature type="active site" evidence="15">
    <location>
        <position position="82"/>
    </location>
</feature>
<feature type="transmembrane region" description="Helical" evidence="14">
    <location>
        <begin position="92"/>
        <end position="110"/>
    </location>
</feature>
<evidence type="ECO:0000256" key="2">
    <source>
        <dbReference type="ARBA" id="ARBA00007931"/>
    </source>
</evidence>
<evidence type="ECO:0000256" key="1">
    <source>
        <dbReference type="ARBA" id="ARBA00004651"/>
    </source>
</evidence>
<evidence type="ECO:0000256" key="16">
    <source>
        <dbReference type="PIRSR" id="PIRSR006404-2"/>
    </source>
</evidence>
<feature type="binding site" evidence="16">
    <location>
        <position position="81"/>
    </location>
    <ligand>
        <name>Zn(2+)</name>
        <dbReference type="ChEBI" id="CHEBI:29105"/>
        <note>catalytic</note>
    </ligand>
</feature>
<reference evidence="19" key="1">
    <citation type="submission" date="2017-11" db="EMBL/GenBank/DDBJ databases">
        <authorList>
            <person name="Kajale S.C."/>
            <person name="Sharma A."/>
        </authorList>
    </citation>
    <scope>NUCLEOTIDE SEQUENCE</scope>
    <source>
        <strain evidence="19">LS1_42</strain>
    </source>
</reference>
<keyword evidence="4 14" id="KW-0645">Protease</keyword>
<evidence type="ECO:0000256" key="17">
    <source>
        <dbReference type="PROSITE-ProRule" id="PRU00703"/>
    </source>
</evidence>
<feature type="transmembrane region" description="Helical" evidence="14">
    <location>
        <begin position="149"/>
        <end position="169"/>
    </location>
</feature>
<evidence type="ECO:0000259" key="18">
    <source>
        <dbReference type="PROSITE" id="PS51371"/>
    </source>
</evidence>
<dbReference type="InterPro" id="IPR008915">
    <property type="entry name" value="Peptidase_M50"/>
</dbReference>
<dbReference type="CDD" id="cd06164">
    <property type="entry name" value="S2P-M50_SpoIVFB_CBS"/>
    <property type="match status" value="1"/>
</dbReference>
<dbReference type="PROSITE" id="PS51371">
    <property type="entry name" value="CBS"/>
    <property type="match status" value="2"/>
</dbReference>
<comment type="cofactor">
    <cofactor evidence="14 16">
        <name>Zn(2+)</name>
        <dbReference type="ChEBI" id="CHEBI:29105"/>
    </cofactor>
    <text evidence="14 16">Binds 1 zinc ion per subunit.</text>
</comment>
<evidence type="ECO:0000313" key="20">
    <source>
        <dbReference type="Proteomes" id="UP000766904"/>
    </source>
</evidence>
<accession>A0A8J8TT29</accession>
<evidence type="ECO:0000256" key="15">
    <source>
        <dbReference type="PIRSR" id="PIRSR006404-1"/>
    </source>
</evidence>
<dbReference type="GO" id="GO:0006508">
    <property type="term" value="P:proteolysis"/>
    <property type="evidence" value="ECO:0007669"/>
    <property type="project" value="UniProtKB-KW"/>
</dbReference>
<dbReference type="EMBL" id="PHNJ01000003">
    <property type="protein sequence ID" value="TYL39414.1"/>
    <property type="molecule type" value="Genomic_DNA"/>
</dbReference>
<sequence>MRNYRITSVWGIPIQLNISLLVFLPILVWLIAATGQIELYAAIVDDLSPARLDVDVLQVGANPWLIGTAAAVGLFFSVAVHELGHAYAARRYGIGIRSITLWIFGGLASLESMPREWDREFWIAIAGPITSVLLGIVFVGLLQVIPASLPVVLFVVGWLAVINVVLAIFNMLPAFPMDGGRILRALLARSRTYAGATRTAARVGTLFALLFAVVGVLSWNPVLILIALFVYGTATTESRTTMLDELLTGVTAADVMDAPVRTVSADATVADFTDRMLRDRRSEYVVLDDSEIVGLVTLSNLKRVDRDAHGSTTVRSVMSTDVPTVEPTTPAFDVLVAMRDGPLVVVLEDGEPTGTVSRSDLGKVMELRKQLGTEQPTDRVPM</sequence>
<feature type="binding site" evidence="16">
    <location>
        <position position="178"/>
    </location>
    <ligand>
        <name>Zn(2+)</name>
        <dbReference type="ChEBI" id="CHEBI:29105"/>
        <note>catalytic</note>
    </ligand>
</feature>
<evidence type="ECO:0000256" key="8">
    <source>
        <dbReference type="ARBA" id="ARBA00022801"/>
    </source>
</evidence>
<dbReference type="OrthoDB" id="12044at2157"/>
<dbReference type="PANTHER" id="PTHR39188">
    <property type="entry name" value="MEMBRANE-ASSOCIATED ZINC METALLOPROTEASE M50B"/>
    <property type="match status" value="1"/>
</dbReference>
<dbReference type="AlphaFoldDB" id="A0A8J8TT29"/>
<evidence type="ECO:0000256" key="12">
    <source>
        <dbReference type="ARBA" id="ARBA00023122"/>
    </source>
</evidence>
<evidence type="ECO:0000256" key="4">
    <source>
        <dbReference type="ARBA" id="ARBA00022670"/>
    </source>
</evidence>
<feature type="domain" description="CBS" evidence="18">
    <location>
        <begin position="256"/>
        <end position="311"/>
    </location>
</feature>
<keyword evidence="5 14" id="KW-0812">Transmembrane</keyword>
<dbReference type="PIRSF" id="PIRSF006404">
    <property type="entry name" value="UCP006404_Pept_M50_CBS"/>
    <property type="match status" value="1"/>
</dbReference>
<protein>
    <recommendedName>
        <fullName evidence="14">Zinc metalloprotease</fullName>
    </recommendedName>
</protein>
<dbReference type="SUPFAM" id="SSF54631">
    <property type="entry name" value="CBS-domain pair"/>
    <property type="match status" value="1"/>
</dbReference>
<evidence type="ECO:0000256" key="14">
    <source>
        <dbReference type="PIRNR" id="PIRNR006404"/>
    </source>
</evidence>
<dbReference type="Pfam" id="PF02163">
    <property type="entry name" value="Peptidase_M50"/>
    <property type="match status" value="2"/>
</dbReference>
<name>A0A8J8TT29_9EURY</name>
<keyword evidence="20" id="KW-1185">Reference proteome</keyword>
<feature type="transmembrane region" description="Helical" evidence="14">
    <location>
        <begin position="63"/>
        <end position="80"/>
    </location>
</feature>
<proteinExistence type="inferred from homology"/>
<keyword evidence="10 14" id="KW-1133">Transmembrane helix</keyword>
<evidence type="ECO:0000256" key="11">
    <source>
        <dbReference type="ARBA" id="ARBA00023049"/>
    </source>
</evidence>
<comment type="caution">
    <text evidence="19">The sequence shown here is derived from an EMBL/GenBank/DDBJ whole genome shotgun (WGS) entry which is preliminary data.</text>
</comment>
<evidence type="ECO:0000313" key="19">
    <source>
        <dbReference type="EMBL" id="TYL39414.1"/>
    </source>
</evidence>
<keyword evidence="11 14" id="KW-0482">Metalloprotease</keyword>
<comment type="subcellular location">
    <subcellularLocation>
        <location evidence="1 14">Cell membrane</location>
        <topology evidence="1 14">Multi-pass membrane protein</topology>
    </subcellularLocation>
</comment>
<evidence type="ECO:0000256" key="10">
    <source>
        <dbReference type="ARBA" id="ARBA00022989"/>
    </source>
</evidence>
<dbReference type="Proteomes" id="UP000766904">
    <property type="component" value="Unassembled WGS sequence"/>
</dbReference>
<dbReference type="Gene3D" id="3.10.580.10">
    <property type="entry name" value="CBS-domain"/>
    <property type="match status" value="1"/>
</dbReference>
<dbReference type="InterPro" id="IPR000644">
    <property type="entry name" value="CBS_dom"/>
</dbReference>
<keyword evidence="13 14" id="KW-0472">Membrane</keyword>
<organism evidence="19 20">
    <name type="scientific">Natronococcus pandeyae</name>
    <dbReference type="NCBI Taxonomy" id="2055836"/>
    <lineage>
        <taxon>Archaea</taxon>
        <taxon>Methanobacteriati</taxon>
        <taxon>Methanobacteriota</taxon>
        <taxon>Stenosarchaea group</taxon>
        <taxon>Halobacteria</taxon>
        <taxon>Halobacteriales</taxon>
        <taxon>Natrialbaceae</taxon>
        <taxon>Natronococcus</taxon>
    </lineage>
</organism>
<keyword evidence="12 17" id="KW-0129">CBS domain</keyword>
<evidence type="ECO:0000256" key="13">
    <source>
        <dbReference type="ARBA" id="ARBA00023136"/>
    </source>
</evidence>
<keyword evidence="9 14" id="KW-0862">Zinc</keyword>
<keyword evidence="6 14" id="KW-0479">Metal-binding</keyword>
<feature type="binding site" evidence="16">
    <location>
        <position position="85"/>
    </location>
    <ligand>
        <name>Zn(2+)</name>
        <dbReference type="ChEBI" id="CHEBI:29105"/>
        <note>catalytic</note>
    </ligand>
</feature>
<dbReference type="GO" id="GO:0005886">
    <property type="term" value="C:plasma membrane"/>
    <property type="evidence" value="ECO:0007669"/>
    <property type="project" value="UniProtKB-SubCell"/>
</dbReference>
<evidence type="ECO:0000256" key="3">
    <source>
        <dbReference type="ARBA" id="ARBA00022475"/>
    </source>
</evidence>
<dbReference type="SMART" id="SM00116">
    <property type="entry name" value="CBS"/>
    <property type="match status" value="2"/>
</dbReference>